<organism evidence="4 5">
    <name type="scientific">Geomicrobium sediminis</name>
    <dbReference type="NCBI Taxonomy" id="1347788"/>
    <lineage>
        <taxon>Bacteria</taxon>
        <taxon>Bacillati</taxon>
        <taxon>Bacillota</taxon>
        <taxon>Bacilli</taxon>
        <taxon>Bacillales</taxon>
        <taxon>Geomicrobium</taxon>
    </lineage>
</organism>
<feature type="domain" description="N-acetyltransferase" evidence="3">
    <location>
        <begin position="1"/>
        <end position="154"/>
    </location>
</feature>
<dbReference type="EMBL" id="JAFBEC010000004">
    <property type="protein sequence ID" value="MBM7632525.1"/>
    <property type="molecule type" value="Genomic_DNA"/>
</dbReference>
<dbReference type="SUPFAM" id="SSF55729">
    <property type="entry name" value="Acyl-CoA N-acyltransferases (Nat)"/>
    <property type="match status" value="1"/>
</dbReference>
<sequence length="161" mass="18324">MRIRDMEQADYEHMQPIYQAGIDSLLATFETTVPSWSEWDEKHHDHSRCVAVTDERVVGFAALAPVSNRHAYRGVAEVSVYVDESQHGKGIGKTLVNELIERSEEHGIWTLQSVILSENKASIHIHEQCGFRHVGVRENIAKLNGEWRSTVMMERRSSVIA</sequence>
<reference evidence="4 5" key="1">
    <citation type="submission" date="2021-01" db="EMBL/GenBank/DDBJ databases">
        <title>Genomic Encyclopedia of Type Strains, Phase IV (KMG-IV): sequencing the most valuable type-strain genomes for metagenomic binning, comparative biology and taxonomic classification.</title>
        <authorList>
            <person name="Goeker M."/>
        </authorList>
    </citation>
    <scope>NUCLEOTIDE SEQUENCE [LARGE SCALE GENOMIC DNA]</scope>
    <source>
        <strain evidence="4 5">DSM 25540</strain>
    </source>
</reference>
<keyword evidence="1 4" id="KW-0808">Transferase</keyword>
<evidence type="ECO:0000256" key="1">
    <source>
        <dbReference type="ARBA" id="ARBA00022679"/>
    </source>
</evidence>
<dbReference type="Gene3D" id="3.40.630.30">
    <property type="match status" value="1"/>
</dbReference>
<dbReference type="Proteomes" id="UP000741863">
    <property type="component" value="Unassembled WGS sequence"/>
</dbReference>
<dbReference type="PANTHER" id="PTHR43072:SF23">
    <property type="entry name" value="UPF0039 PROTEIN C11D3.02C"/>
    <property type="match status" value="1"/>
</dbReference>
<dbReference type="PANTHER" id="PTHR43072">
    <property type="entry name" value="N-ACETYLTRANSFERASE"/>
    <property type="match status" value="1"/>
</dbReference>
<proteinExistence type="predicted"/>
<gene>
    <name evidence="4" type="ORF">JOD17_001619</name>
</gene>
<dbReference type="GO" id="GO:0102971">
    <property type="term" value="F:phosphinothricin N-acetyltransferase activity"/>
    <property type="evidence" value="ECO:0007669"/>
    <property type="project" value="UniProtKB-EC"/>
</dbReference>
<name>A0ABS2PAT9_9BACL</name>
<accession>A0ABS2PAT9</accession>
<dbReference type="InterPro" id="IPR000182">
    <property type="entry name" value="GNAT_dom"/>
</dbReference>
<evidence type="ECO:0000256" key="2">
    <source>
        <dbReference type="ARBA" id="ARBA00023315"/>
    </source>
</evidence>
<evidence type="ECO:0000313" key="5">
    <source>
        <dbReference type="Proteomes" id="UP000741863"/>
    </source>
</evidence>
<evidence type="ECO:0000313" key="4">
    <source>
        <dbReference type="EMBL" id="MBM7632525.1"/>
    </source>
</evidence>
<dbReference type="Pfam" id="PF00583">
    <property type="entry name" value="Acetyltransf_1"/>
    <property type="match status" value="1"/>
</dbReference>
<dbReference type="PROSITE" id="PS51186">
    <property type="entry name" value="GNAT"/>
    <property type="match status" value="1"/>
</dbReference>
<dbReference type="EC" id="2.3.1.183" evidence="4"/>
<dbReference type="RefSeq" id="WP_239575337.1">
    <property type="nucleotide sequence ID" value="NZ_JAFBEC010000004.1"/>
</dbReference>
<protein>
    <submittedName>
        <fullName evidence="4">Phosphinothricin acetyltransferase</fullName>
        <ecNumber evidence="4">2.3.1.183</ecNumber>
    </submittedName>
</protein>
<comment type="caution">
    <text evidence="4">The sequence shown here is derived from an EMBL/GenBank/DDBJ whole genome shotgun (WGS) entry which is preliminary data.</text>
</comment>
<dbReference type="CDD" id="cd04301">
    <property type="entry name" value="NAT_SF"/>
    <property type="match status" value="1"/>
</dbReference>
<keyword evidence="5" id="KW-1185">Reference proteome</keyword>
<dbReference type="InterPro" id="IPR016181">
    <property type="entry name" value="Acyl_CoA_acyltransferase"/>
</dbReference>
<evidence type="ECO:0000259" key="3">
    <source>
        <dbReference type="PROSITE" id="PS51186"/>
    </source>
</evidence>
<keyword evidence="2 4" id="KW-0012">Acyltransferase</keyword>